<dbReference type="Gene3D" id="1.10.530.10">
    <property type="match status" value="1"/>
</dbReference>
<keyword evidence="1" id="KW-0472">Membrane</keyword>
<dbReference type="Pfam" id="PF01832">
    <property type="entry name" value="Glucosaminidase"/>
    <property type="match status" value="1"/>
</dbReference>
<evidence type="ECO:0000313" key="3">
    <source>
        <dbReference type="EMBL" id="CAB9494083.1"/>
    </source>
</evidence>
<dbReference type="GO" id="GO:0033925">
    <property type="term" value="F:mannosyl-glycoprotein endo-beta-N-acetylglucosaminidase activity"/>
    <property type="evidence" value="ECO:0007669"/>
    <property type="project" value="UniProtKB-EC"/>
</dbReference>
<dbReference type="EC" id="3.2.1.96" evidence="3"/>
<dbReference type="AlphaFoldDB" id="A0A6T9Y3X9"/>
<keyword evidence="1" id="KW-1133">Transmembrane helix</keyword>
<dbReference type="GO" id="GO:0004040">
    <property type="term" value="F:amidase activity"/>
    <property type="evidence" value="ECO:0007669"/>
    <property type="project" value="InterPro"/>
</dbReference>
<dbReference type="PANTHER" id="PTHR40572">
    <property type="entry name" value="PROTEIN BAX"/>
    <property type="match status" value="1"/>
</dbReference>
<keyword evidence="1" id="KW-0812">Transmembrane</keyword>
<keyword evidence="3" id="KW-0326">Glycosidase</keyword>
<name>A0A6T9Y3X9_ALTMA</name>
<dbReference type="Proteomes" id="UP000509458">
    <property type="component" value="Chromosome"/>
</dbReference>
<reference evidence="3 4" key="1">
    <citation type="submission" date="2020-06" db="EMBL/GenBank/DDBJ databases">
        <authorList>
            <person name="Duchaud E."/>
        </authorList>
    </citation>
    <scope>NUCLEOTIDE SEQUENCE [LARGE SCALE GENOMIC DNA]</scope>
    <source>
        <strain evidence="3">Alteromonas fortis</strain>
    </source>
</reference>
<feature type="domain" description="Mannosyl-glycoprotein endo-beta-N-acetylglucosamidase-like" evidence="2">
    <location>
        <begin position="132"/>
        <end position="236"/>
    </location>
</feature>
<evidence type="ECO:0000259" key="2">
    <source>
        <dbReference type="Pfam" id="PF01832"/>
    </source>
</evidence>
<dbReference type="EMBL" id="LR812090">
    <property type="protein sequence ID" value="CAB9494083.1"/>
    <property type="molecule type" value="Genomic_DNA"/>
</dbReference>
<proteinExistence type="predicted"/>
<dbReference type="InterPro" id="IPR002901">
    <property type="entry name" value="MGlyc_endo_b_GlcNAc-like_dom"/>
</dbReference>
<organism evidence="3 4">
    <name type="scientific">Alteromonas macleodii</name>
    <name type="common">Pseudoalteromonas macleodii</name>
    <dbReference type="NCBI Taxonomy" id="28108"/>
    <lineage>
        <taxon>Bacteria</taxon>
        <taxon>Pseudomonadati</taxon>
        <taxon>Pseudomonadota</taxon>
        <taxon>Gammaproteobacteria</taxon>
        <taxon>Alteromonadales</taxon>
        <taxon>Alteromonadaceae</taxon>
        <taxon>Alteromonas/Salinimonas group</taxon>
        <taxon>Alteromonas</taxon>
    </lineage>
</organism>
<protein>
    <submittedName>
        <fullName evidence="3">Mannosyl-glycoprotein endo-beta-N-acetylglucosamidase, family GH73</fullName>
        <ecNumber evidence="3">3.2.1.96</ecNumber>
    </submittedName>
</protein>
<accession>A0A6T9Y3X9</accession>
<gene>
    <name evidence="3" type="ORF">ALFOR1_31027</name>
</gene>
<dbReference type="PANTHER" id="PTHR40572:SF1">
    <property type="entry name" value="PROTEIN BAX"/>
    <property type="match status" value="1"/>
</dbReference>
<dbReference type="InterPro" id="IPR053195">
    <property type="entry name" value="Bax-like"/>
</dbReference>
<evidence type="ECO:0000313" key="4">
    <source>
        <dbReference type="Proteomes" id="UP000509458"/>
    </source>
</evidence>
<keyword evidence="3" id="KW-0378">Hydrolase</keyword>
<evidence type="ECO:0000256" key="1">
    <source>
        <dbReference type="SAM" id="Phobius"/>
    </source>
</evidence>
<feature type="transmembrane region" description="Helical" evidence="1">
    <location>
        <begin position="12"/>
        <end position="32"/>
    </location>
</feature>
<sequence>MSRASMHKRETFKIVLITLGVLAVIVINAIIFTKDEPDILDIPQTVEAKKPVPDFSVYSDVKEKKEAFFNYLRPEVEKQNAYLLTLRHYVQTLYRKALVNESLSEDDMARLEWLEEEYRVKSTQPLKTKLLALLQKIDVLPEELVLVQAANESAWGTSRFARKGYNFFGLWCFSKGCGFVPNRRNAGASHEVAKFDSLSRATYTYMRNLNRHDAYADLREIRSRLRANQLPITGVALAEGLMNYSERGAAYVEELQTMILFNEEFLSE</sequence>